<keyword evidence="6" id="KW-0808">Transferase</keyword>
<keyword evidence="8" id="KW-0547">Nucleotide-binding</keyword>
<dbReference type="PANTHER" id="PTHR20861">
    <property type="entry name" value="HOMOSERINE/4-DIPHOSPHOCYTIDYL-2-C-METHYL-D-ERYTHRITOL KINASE"/>
    <property type="match status" value="1"/>
</dbReference>
<comment type="similarity">
    <text evidence="2">Belongs to the GHMP kinase family. Homoserine kinase subfamily.</text>
</comment>
<dbReference type="EC" id="2.7.1.39" evidence="3"/>
<dbReference type="PROSITE" id="PS00627">
    <property type="entry name" value="GHMP_KINASES_ATP"/>
    <property type="match status" value="1"/>
</dbReference>
<evidence type="ECO:0000256" key="11">
    <source>
        <dbReference type="ARBA" id="ARBA00049913"/>
    </source>
</evidence>
<dbReference type="HAMAP" id="MF_00384">
    <property type="entry name" value="Homoser_kinase"/>
    <property type="match status" value="1"/>
</dbReference>
<evidence type="ECO:0000256" key="1">
    <source>
        <dbReference type="ARBA" id="ARBA00005015"/>
    </source>
</evidence>
<dbReference type="NCBIfam" id="TIGR00191">
    <property type="entry name" value="thrB"/>
    <property type="match status" value="1"/>
</dbReference>
<name>A0AAD5XUN6_9FUNG</name>
<evidence type="ECO:0000256" key="8">
    <source>
        <dbReference type="ARBA" id="ARBA00022741"/>
    </source>
</evidence>
<accession>A0AAD5XUN6</accession>
<keyword evidence="10" id="KW-0067">ATP-binding</keyword>
<comment type="catalytic activity">
    <reaction evidence="11">
        <text>L-homoserine + ATP = O-phospho-L-homoserine + ADP + H(+)</text>
        <dbReference type="Rhea" id="RHEA:13985"/>
        <dbReference type="ChEBI" id="CHEBI:15378"/>
        <dbReference type="ChEBI" id="CHEBI:30616"/>
        <dbReference type="ChEBI" id="CHEBI:57476"/>
        <dbReference type="ChEBI" id="CHEBI:57590"/>
        <dbReference type="ChEBI" id="CHEBI:456216"/>
        <dbReference type="EC" id="2.7.1.39"/>
    </reaction>
    <physiologicalReaction direction="left-to-right" evidence="11">
        <dbReference type="Rhea" id="RHEA:13986"/>
    </physiologicalReaction>
</comment>
<dbReference type="AlphaFoldDB" id="A0AAD5XUN6"/>
<evidence type="ECO:0000256" key="3">
    <source>
        <dbReference type="ARBA" id="ARBA00012078"/>
    </source>
</evidence>
<evidence type="ECO:0000256" key="9">
    <source>
        <dbReference type="ARBA" id="ARBA00022777"/>
    </source>
</evidence>
<dbReference type="GO" id="GO:0005524">
    <property type="term" value="F:ATP binding"/>
    <property type="evidence" value="ECO:0007669"/>
    <property type="project" value="UniProtKB-KW"/>
</dbReference>
<evidence type="ECO:0000256" key="2">
    <source>
        <dbReference type="ARBA" id="ARBA00007370"/>
    </source>
</evidence>
<dbReference type="PANTHER" id="PTHR20861:SF1">
    <property type="entry name" value="HOMOSERINE KINASE"/>
    <property type="match status" value="1"/>
</dbReference>
<keyword evidence="7" id="KW-0791">Threonine biosynthesis</keyword>
<evidence type="ECO:0000313" key="14">
    <source>
        <dbReference type="Proteomes" id="UP001212152"/>
    </source>
</evidence>
<evidence type="ECO:0000256" key="7">
    <source>
        <dbReference type="ARBA" id="ARBA00022697"/>
    </source>
</evidence>
<dbReference type="Pfam" id="PF00288">
    <property type="entry name" value="GHMP_kinases_N"/>
    <property type="match status" value="1"/>
</dbReference>
<comment type="pathway">
    <text evidence="1">Amino-acid biosynthesis; L-threonine biosynthesis; L-threonine from L-aspartate: step 4/5.</text>
</comment>
<dbReference type="SUPFAM" id="SSF55060">
    <property type="entry name" value="GHMP Kinase, C-terminal domain"/>
    <property type="match status" value="1"/>
</dbReference>
<evidence type="ECO:0000256" key="6">
    <source>
        <dbReference type="ARBA" id="ARBA00022679"/>
    </source>
</evidence>
<dbReference type="Gene3D" id="3.30.230.10">
    <property type="match status" value="1"/>
</dbReference>
<dbReference type="EMBL" id="JADGJQ010000002">
    <property type="protein sequence ID" value="KAJ3184969.1"/>
    <property type="molecule type" value="Genomic_DNA"/>
</dbReference>
<reference evidence="13" key="1">
    <citation type="submission" date="2020-05" db="EMBL/GenBank/DDBJ databases">
        <title>Phylogenomic resolution of chytrid fungi.</title>
        <authorList>
            <person name="Stajich J.E."/>
            <person name="Amses K."/>
            <person name="Simmons R."/>
            <person name="Seto K."/>
            <person name="Myers J."/>
            <person name="Bonds A."/>
            <person name="Quandt C.A."/>
            <person name="Barry K."/>
            <person name="Liu P."/>
            <person name="Grigoriev I."/>
            <person name="Longcore J.E."/>
            <person name="James T.Y."/>
        </authorList>
    </citation>
    <scope>NUCLEOTIDE SEQUENCE</scope>
    <source>
        <strain evidence="13">JEL0379</strain>
    </source>
</reference>
<dbReference type="GO" id="GO:0009088">
    <property type="term" value="P:threonine biosynthetic process"/>
    <property type="evidence" value="ECO:0007669"/>
    <property type="project" value="UniProtKB-KW"/>
</dbReference>
<keyword evidence="5" id="KW-0028">Amino-acid biosynthesis</keyword>
<sequence length="357" mass="37441">MSAPTPTHIKITVPASTSNIGPGFDVLGASLSLYLSVSATLLPAGSATAIVYTGNNAHTVPLTVPQNLITATACYIAACHGKALPPLELHIDNPIPLGRGLGSSGSAVVAGVILANEACLLGLSKERMLDFCLLIEGHPDNVTASLLGGFCSSYLSASIHDEHVALHNLDATVYCSNNPPPNGRLPLPPVENIGRHVRLPLSPAIRAVVIIPKFELSTKLARSVLPASYSRADVIFNLQRLSVLTLALSSPEPSSDLIYGAMQDRVHQHYRQHLVPGLPQILALTPEKCPGLLGICVSGAGPTVLALAVANFESIGREVQHIWASSMGSDGSAIESEVRVLEVVDDGATWSTSYNVE</sequence>
<evidence type="ECO:0000256" key="10">
    <source>
        <dbReference type="ARBA" id="ARBA00022840"/>
    </source>
</evidence>
<evidence type="ECO:0000256" key="4">
    <source>
        <dbReference type="ARBA" id="ARBA00017858"/>
    </source>
</evidence>
<dbReference type="SUPFAM" id="SSF54211">
    <property type="entry name" value="Ribosomal protein S5 domain 2-like"/>
    <property type="match status" value="1"/>
</dbReference>
<evidence type="ECO:0000313" key="13">
    <source>
        <dbReference type="EMBL" id="KAJ3184969.1"/>
    </source>
</evidence>
<dbReference type="InterPro" id="IPR006203">
    <property type="entry name" value="GHMP_knse_ATP-bd_CS"/>
</dbReference>
<dbReference type="InterPro" id="IPR036554">
    <property type="entry name" value="GHMP_kinase_C_sf"/>
</dbReference>
<comment type="caution">
    <text evidence="13">The sequence shown here is derived from an EMBL/GenBank/DDBJ whole genome shotgun (WGS) entry which is preliminary data.</text>
</comment>
<dbReference type="PRINTS" id="PR00958">
    <property type="entry name" value="HOMSERKINASE"/>
</dbReference>
<dbReference type="InterPro" id="IPR006204">
    <property type="entry name" value="GHMP_kinase_N_dom"/>
</dbReference>
<gene>
    <name evidence="13" type="ORF">HDU87_002535</name>
</gene>
<evidence type="ECO:0000259" key="12">
    <source>
        <dbReference type="Pfam" id="PF00288"/>
    </source>
</evidence>
<evidence type="ECO:0000256" key="5">
    <source>
        <dbReference type="ARBA" id="ARBA00022605"/>
    </source>
</evidence>
<organism evidence="13 14">
    <name type="scientific">Geranomyces variabilis</name>
    <dbReference type="NCBI Taxonomy" id="109894"/>
    <lineage>
        <taxon>Eukaryota</taxon>
        <taxon>Fungi</taxon>
        <taxon>Fungi incertae sedis</taxon>
        <taxon>Chytridiomycota</taxon>
        <taxon>Chytridiomycota incertae sedis</taxon>
        <taxon>Chytridiomycetes</taxon>
        <taxon>Spizellomycetales</taxon>
        <taxon>Powellomycetaceae</taxon>
        <taxon>Geranomyces</taxon>
    </lineage>
</organism>
<dbReference type="InterPro" id="IPR000870">
    <property type="entry name" value="Homoserine_kinase"/>
</dbReference>
<dbReference type="InterPro" id="IPR014721">
    <property type="entry name" value="Ribsml_uS5_D2-typ_fold_subgr"/>
</dbReference>
<dbReference type="Gene3D" id="3.30.70.890">
    <property type="entry name" value="GHMP kinase, C-terminal domain"/>
    <property type="match status" value="1"/>
</dbReference>
<dbReference type="Proteomes" id="UP001212152">
    <property type="component" value="Unassembled WGS sequence"/>
</dbReference>
<keyword evidence="9" id="KW-0418">Kinase</keyword>
<proteinExistence type="inferred from homology"/>
<protein>
    <recommendedName>
        <fullName evidence="4">Homoserine kinase</fullName>
        <ecNumber evidence="3">2.7.1.39</ecNumber>
    </recommendedName>
</protein>
<dbReference type="InterPro" id="IPR020568">
    <property type="entry name" value="Ribosomal_Su5_D2-typ_SF"/>
</dbReference>
<keyword evidence="14" id="KW-1185">Reference proteome</keyword>
<feature type="domain" description="GHMP kinase N-terminal" evidence="12">
    <location>
        <begin position="67"/>
        <end position="149"/>
    </location>
</feature>
<dbReference type="GO" id="GO:0004413">
    <property type="term" value="F:homoserine kinase activity"/>
    <property type="evidence" value="ECO:0007669"/>
    <property type="project" value="UniProtKB-EC"/>
</dbReference>
<dbReference type="PIRSF" id="PIRSF000676">
    <property type="entry name" value="Homoser_kin"/>
    <property type="match status" value="1"/>
</dbReference>